<evidence type="ECO:0000313" key="2">
    <source>
        <dbReference type="EMBL" id="KIK25807.1"/>
    </source>
</evidence>
<accession>A0A0C9ZU67</accession>
<feature type="chain" id="PRO_5002207238" evidence="1">
    <location>
        <begin position="23"/>
        <end position="115"/>
    </location>
</feature>
<dbReference type="AlphaFoldDB" id="A0A0C9ZU67"/>
<evidence type="ECO:0000256" key="1">
    <source>
        <dbReference type="SAM" id="SignalP"/>
    </source>
</evidence>
<keyword evidence="3" id="KW-1185">Reference proteome</keyword>
<name>A0A0C9ZU67_9AGAM</name>
<protein>
    <submittedName>
        <fullName evidence="2">Uncharacterized protein</fullName>
    </submittedName>
</protein>
<reference evidence="2 3" key="1">
    <citation type="submission" date="2014-04" db="EMBL/GenBank/DDBJ databases">
        <authorList>
            <consortium name="DOE Joint Genome Institute"/>
            <person name="Kuo A."/>
            <person name="Kohler A."/>
            <person name="Costa M.D."/>
            <person name="Nagy L.G."/>
            <person name="Floudas D."/>
            <person name="Copeland A."/>
            <person name="Barry K.W."/>
            <person name="Cichocki N."/>
            <person name="Veneault-Fourrey C."/>
            <person name="LaButti K."/>
            <person name="Lindquist E.A."/>
            <person name="Lipzen A."/>
            <person name="Lundell T."/>
            <person name="Morin E."/>
            <person name="Murat C."/>
            <person name="Sun H."/>
            <person name="Tunlid A."/>
            <person name="Henrissat B."/>
            <person name="Grigoriev I.V."/>
            <person name="Hibbett D.S."/>
            <person name="Martin F."/>
            <person name="Nordberg H.P."/>
            <person name="Cantor M.N."/>
            <person name="Hua S.X."/>
        </authorList>
    </citation>
    <scope>NUCLEOTIDE SEQUENCE [LARGE SCALE GENOMIC DNA]</scope>
    <source>
        <strain evidence="2 3">441</strain>
    </source>
</reference>
<feature type="signal peptide" evidence="1">
    <location>
        <begin position="1"/>
        <end position="22"/>
    </location>
</feature>
<gene>
    <name evidence="2" type="ORF">PISMIDRAFT_676724</name>
</gene>
<evidence type="ECO:0000313" key="3">
    <source>
        <dbReference type="Proteomes" id="UP000054018"/>
    </source>
</evidence>
<sequence>MSTKTFLSTVTVATLFEASASAICPRYNFGITQTWRNTNPDEDHHFRTGVHDSSDVVNQVIEQNPRTVGFFDCSLAPNTTACISMASSVNFPSLLSSRCQCTRRLCLPPRCQLLF</sequence>
<dbReference type="HOGENOM" id="CLU_2109952_0_0_1"/>
<organism evidence="2 3">
    <name type="scientific">Pisolithus microcarpus 441</name>
    <dbReference type="NCBI Taxonomy" id="765257"/>
    <lineage>
        <taxon>Eukaryota</taxon>
        <taxon>Fungi</taxon>
        <taxon>Dikarya</taxon>
        <taxon>Basidiomycota</taxon>
        <taxon>Agaricomycotina</taxon>
        <taxon>Agaricomycetes</taxon>
        <taxon>Agaricomycetidae</taxon>
        <taxon>Boletales</taxon>
        <taxon>Sclerodermatineae</taxon>
        <taxon>Pisolithaceae</taxon>
        <taxon>Pisolithus</taxon>
    </lineage>
</organism>
<keyword evidence="1" id="KW-0732">Signal</keyword>
<reference evidence="3" key="2">
    <citation type="submission" date="2015-01" db="EMBL/GenBank/DDBJ databases">
        <title>Evolutionary Origins and Diversification of the Mycorrhizal Mutualists.</title>
        <authorList>
            <consortium name="DOE Joint Genome Institute"/>
            <consortium name="Mycorrhizal Genomics Consortium"/>
            <person name="Kohler A."/>
            <person name="Kuo A."/>
            <person name="Nagy L.G."/>
            <person name="Floudas D."/>
            <person name="Copeland A."/>
            <person name="Barry K.W."/>
            <person name="Cichocki N."/>
            <person name="Veneault-Fourrey C."/>
            <person name="LaButti K."/>
            <person name="Lindquist E.A."/>
            <person name="Lipzen A."/>
            <person name="Lundell T."/>
            <person name="Morin E."/>
            <person name="Murat C."/>
            <person name="Riley R."/>
            <person name="Ohm R."/>
            <person name="Sun H."/>
            <person name="Tunlid A."/>
            <person name="Henrissat B."/>
            <person name="Grigoriev I.V."/>
            <person name="Hibbett D.S."/>
            <person name="Martin F."/>
        </authorList>
    </citation>
    <scope>NUCLEOTIDE SEQUENCE [LARGE SCALE GENOMIC DNA]</scope>
    <source>
        <strain evidence="3">441</strain>
    </source>
</reference>
<dbReference type="Proteomes" id="UP000054018">
    <property type="component" value="Unassembled WGS sequence"/>
</dbReference>
<dbReference type="EMBL" id="KN833705">
    <property type="protein sequence ID" value="KIK25807.1"/>
    <property type="molecule type" value="Genomic_DNA"/>
</dbReference>
<proteinExistence type="predicted"/>